<dbReference type="GO" id="GO:0022857">
    <property type="term" value="F:transmembrane transporter activity"/>
    <property type="evidence" value="ECO:0007669"/>
    <property type="project" value="InterPro"/>
</dbReference>
<evidence type="ECO:0000313" key="9">
    <source>
        <dbReference type="Proteomes" id="UP000196655"/>
    </source>
</evidence>
<evidence type="ECO:0000256" key="3">
    <source>
        <dbReference type="ARBA" id="ARBA00022989"/>
    </source>
</evidence>
<feature type="transmembrane region" description="Helical" evidence="6">
    <location>
        <begin position="58"/>
        <end position="76"/>
    </location>
</feature>
<feature type="transmembrane region" description="Helical" evidence="6">
    <location>
        <begin position="303"/>
        <end position="325"/>
    </location>
</feature>
<evidence type="ECO:0000256" key="2">
    <source>
        <dbReference type="ARBA" id="ARBA00022692"/>
    </source>
</evidence>
<dbReference type="InterPro" id="IPR020846">
    <property type="entry name" value="MFS_dom"/>
</dbReference>
<dbReference type="AlphaFoldDB" id="A0A211ZFH5"/>
<feature type="domain" description="Major facilitator superfamily (MFS) profile" evidence="7">
    <location>
        <begin position="17"/>
        <end position="392"/>
    </location>
</feature>
<evidence type="ECO:0000313" key="8">
    <source>
        <dbReference type="EMBL" id="OWJ63867.1"/>
    </source>
</evidence>
<evidence type="ECO:0000256" key="5">
    <source>
        <dbReference type="SAM" id="MobiDB-lite"/>
    </source>
</evidence>
<feature type="transmembrane region" description="Helical" evidence="6">
    <location>
        <begin position="146"/>
        <end position="167"/>
    </location>
</feature>
<feature type="transmembrane region" description="Helical" evidence="6">
    <location>
        <begin position="337"/>
        <end position="359"/>
    </location>
</feature>
<dbReference type="InterPro" id="IPR047200">
    <property type="entry name" value="MFS_YcaD-like"/>
</dbReference>
<keyword evidence="2 6" id="KW-0812">Transmembrane</keyword>
<gene>
    <name evidence="8" type="ORF">BWR60_27560</name>
</gene>
<comment type="caution">
    <text evidence="8">The sequence shown here is derived from an EMBL/GenBank/DDBJ whole genome shotgun (WGS) entry which is preliminary data.</text>
</comment>
<dbReference type="EMBL" id="NHON01000076">
    <property type="protein sequence ID" value="OWJ63867.1"/>
    <property type="molecule type" value="Genomic_DNA"/>
</dbReference>
<dbReference type="Gene3D" id="1.20.1250.20">
    <property type="entry name" value="MFS general substrate transporter like domains"/>
    <property type="match status" value="2"/>
</dbReference>
<dbReference type="Pfam" id="PF00083">
    <property type="entry name" value="Sugar_tr"/>
    <property type="match status" value="1"/>
</dbReference>
<keyword evidence="9" id="KW-1185">Reference proteome</keyword>
<feature type="compositionally biased region" description="Acidic residues" evidence="5">
    <location>
        <begin position="426"/>
        <end position="439"/>
    </location>
</feature>
<organism evidence="8 9">
    <name type="scientific">Inquilinus limosus</name>
    <dbReference type="NCBI Taxonomy" id="171674"/>
    <lineage>
        <taxon>Bacteria</taxon>
        <taxon>Pseudomonadati</taxon>
        <taxon>Pseudomonadota</taxon>
        <taxon>Alphaproteobacteria</taxon>
        <taxon>Rhodospirillales</taxon>
        <taxon>Rhodospirillaceae</taxon>
        <taxon>Inquilinus</taxon>
    </lineage>
</organism>
<dbReference type="InterPro" id="IPR011701">
    <property type="entry name" value="MFS"/>
</dbReference>
<sequence>MAALAAARSGGLDSAMLSPLLAVAAILAGITIVSLGQGVFATLVPIRLTEAGLPADRVGLVVAASAVGFLAGCLVVGRLIRLVGHIRAFSAFAAASCLAGLALPWTVGLPGWFLLRLAMGFCSAGLFMVAESWLNELTPRHLRGRILTSYVVVVMLALGAGQALLTVVDTRDVLPFVLASAAFTLALIPVTLTRSRHPSVPHRIRPILRKAYRNSPVGAVGCVVVGLVAATLQGVAPVWGVHRGFSTAEIATLMAATQIGGLLCQWPLGWLSDRIDRRWVILGASLCTIVAAVGSIAAEAASFTLLIVLFALWGGMAEAIYPLSVAHANDHAKPQDYVPLAGTLLILWSIGSSAGPLAATVAMERFGPDALFVYVTVLVGAFAGFVLWRMARRGRVAAGEAEHFVGLAAGSSPAPAELDPRIRPEDEAECEPGYDDCEDLPSPQQSR</sequence>
<evidence type="ECO:0000259" key="7">
    <source>
        <dbReference type="PROSITE" id="PS50850"/>
    </source>
</evidence>
<dbReference type="InterPro" id="IPR005828">
    <property type="entry name" value="MFS_sugar_transport-like"/>
</dbReference>
<feature type="transmembrane region" description="Helical" evidence="6">
    <location>
        <begin position="280"/>
        <end position="297"/>
    </location>
</feature>
<keyword evidence="3 6" id="KW-1133">Transmembrane helix</keyword>
<dbReference type="PROSITE" id="PS50850">
    <property type="entry name" value="MFS"/>
    <property type="match status" value="1"/>
</dbReference>
<comment type="subcellular location">
    <subcellularLocation>
        <location evidence="1">Membrane</location>
    </subcellularLocation>
</comment>
<evidence type="ECO:0000256" key="6">
    <source>
        <dbReference type="SAM" id="Phobius"/>
    </source>
</evidence>
<evidence type="ECO:0000256" key="1">
    <source>
        <dbReference type="ARBA" id="ARBA00004370"/>
    </source>
</evidence>
<feature type="transmembrane region" description="Helical" evidence="6">
    <location>
        <begin position="214"/>
        <end position="236"/>
    </location>
</feature>
<dbReference type="SUPFAM" id="SSF103473">
    <property type="entry name" value="MFS general substrate transporter"/>
    <property type="match status" value="1"/>
</dbReference>
<protein>
    <recommendedName>
        <fullName evidence="7">Major facilitator superfamily (MFS) profile domain-containing protein</fullName>
    </recommendedName>
</protein>
<feature type="transmembrane region" description="Helical" evidence="6">
    <location>
        <begin position="173"/>
        <end position="193"/>
    </location>
</feature>
<feature type="transmembrane region" description="Helical" evidence="6">
    <location>
        <begin position="88"/>
        <end position="107"/>
    </location>
</feature>
<dbReference type="Pfam" id="PF07690">
    <property type="entry name" value="MFS_1"/>
    <property type="match status" value="1"/>
</dbReference>
<feature type="region of interest" description="Disordered" evidence="5">
    <location>
        <begin position="410"/>
        <end position="447"/>
    </location>
</feature>
<name>A0A211ZFH5_9PROT</name>
<evidence type="ECO:0000256" key="4">
    <source>
        <dbReference type="ARBA" id="ARBA00023136"/>
    </source>
</evidence>
<dbReference type="PANTHER" id="PTHR23521:SF3">
    <property type="entry name" value="MFS TRANSPORTER"/>
    <property type="match status" value="1"/>
</dbReference>
<feature type="transmembrane region" description="Helical" evidence="6">
    <location>
        <begin position="20"/>
        <end position="46"/>
    </location>
</feature>
<feature type="transmembrane region" description="Helical" evidence="6">
    <location>
        <begin position="248"/>
        <end position="268"/>
    </location>
</feature>
<reference evidence="9" key="1">
    <citation type="submission" date="2017-05" db="EMBL/GenBank/DDBJ databases">
        <authorList>
            <person name="Macchi M."/>
            <person name="Festa S."/>
            <person name="Coppotelli B.M."/>
            <person name="Morelli I.S."/>
        </authorList>
    </citation>
    <scope>NUCLEOTIDE SEQUENCE [LARGE SCALE GENOMIC DNA]</scope>
    <source>
        <strain evidence="9">I</strain>
    </source>
</reference>
<feature type="transmembrane region" description="Helical" evidence="6">
    <location>
        <begin position="113"/>
        <end position="134"/>
    </location>
</feature>
<dbReference type="PANTHER" id="PTHR23521">
    <property type="entry name" value="TRANSPORTER MFS SUPERFAMILY"/>
    <property type="match status" value="1"/>
</dbReference>
<feature type="transmembrane region" description="Helical" evidence="6">
    <location>
        <begin position="371"/>
        <end position="388"/>
    </location>
</feature>
<keyword evidence="4 6" id="KW-0472">Membrane</keyword>
<dbReference type="InterPro" id="IPR036259">
    <property type="entry name" value="MFS_trans_sf"/>
</dbReference>
<proteinExistence type="predicted"/>
<dbReference type="STRING" id="1122125.GCA_000423185_01586"/>
<dbReference type="Proteomes" id="UP000196655">
    <property type="component" value="Unassembled WGS sequence"/>
</dbReference>
<accession>A0A211ZFH5</accession>
<dbReference type="GO" id="GO:0005886">
    <property type="term" value="C:plasma membrane"/>
    <property type="evidence" value="ECO:0007669"/>
    <property type="project" value="TreeGrafter"/>
</dbReference>
<dbReference type="CDD" id="cd17477">
    <property type="entry name" value="MFS_YcaD_like"/>
    <property type="match status" value="1"/>
</dbReference>